<dbReference type="RefSeq" id="XP_039116857.1">
    <property type="nucleotide sequence ID" value="XM_039260923.1"/>
</dbReference>
<dbReference type="Pfam" id="PF12767">
    <property type="entry name" value="SAGA-Tad1"/>
    <property type="match status" value="1"/>
</dbReference>
<feature type="compositionally biased region" description="Polar residues" evidence="1">
    <location>
        <begin position="85"/>
        <end position="99"/>
    </location>
</feature>
<dbReference type="GO" id="GO:0006357">
    <property type="term" value="P:regulation of transcription by RNA polymerase II"/>
    <property type="evidence" value="ECO:0007669"/>
    <property type="project" value="TreeGrafter"/>
</dbReference>
<dbReference type="Proteomes" id="UP001515500">
    <property type="component" value="Chromosome 24"/>
</dbReference>
<evidence type="ECO:0000313" key="3">
    <source>
        <dbReference type="RefSeq" id="XP_039116857.1"/>
    </source>
</evidence>
<dbReference type="CDD" id="cd22933">
    <property type="entry name" value="HFD_HFI1"/>
    <property type="match status" value="1"/>
</dbReference>
<proteinExistence type="predicted"/>
<dbReference type="InterPro" id="IPR024738">
    <property type="entry name" value="Hfi1/Tada1"/>
</dbReference>
<dbReference type="PANTHER" id="PTHR21277">
    <property type="entry name" value="TRANSCRIPTIONAL ADAPTER 1"/>
    <property type="match status" value="1"/>
</dbReference>
<dbReference type="RefSeq" id="XP_039116858.1">
    <property type="nucleotide sequence ID" value="XM_039260924.1"/>
</dbReference>
<dbReference type="GO" id="GO:0003713">
    <property type="term" value="F:transcription coactivator activity"/>
    <property type="evidence" value="ECO:0007669"/>
    <property type="project" value="TreeGrafter"/>
</dbReference>
<evidence type="ECO:0000313" key="2">
    <source>
        <dbReference type="Proteomes" id="UP001515500"/>
    </source>
</evidence>
<keyword evidence="2" id="KW-1185">Reference proteome</keyword>
<feature type="region of interest" description="Disordered" evidence="1">
    <location>
        <begin position="82"/>
        <end position="155"/>
    </location>
</feature>
<name>A0AB40APK5_DIOCR</name>
<protein>
    <submittedName>
        <fullName evidence="3 4">Uncharacterized protein LOC120252774</fullName>
    </submittedName>
</protein>
<dbReference type="GO" id="GO:0000124">
    <property type="term" value="C:SAGA complex"/>
    <property type="evidence" value="ECO:0007669"/>
    <property type="project" value="TreeGrafter"/>
</dbReference>
<dbReference type="GeneID" id="120252774"/>
<reference evidence="3 4" key="1">
    <citation type="submission" date="2025-04" db="UniProtKB">
        <authorList>
            <consortium name="RefSeq"/>
        </authorList>
    </citation>
    <scope>IDENTIFICATION</scope>
</reference>
<sequence length="354" mass="39173">MPAYRRLSRVDTVELKSQIFKKLGAQKAEKYFYSLERLLTRKLSKLEFEKLVLSTIGKENVGLHNLLIRSILHNASLRDALPSKETASGHSRTSRTLNGQVVDPILMSPRRGRSTGSRDRRSSNRPSPLGPYGKALPGNLQEVSNSCDPQRSREQQSAVEVVSIGSKALLEVASVEDGEEVEQVRGSPCVQSRSPVRAPLGITLSAGSCSRKPLRIGSTASSNFSMPSVPENCHSASELPDLISLKTRMEHQLEAQGLGLSVECVNLLNSSLDLYLKGLIKPCIDLARARCSSESIHRQNSHRLGVRQEQFQRPNQFYSVSLHDFRVAMELNPGVLGVDWPEKLEKICLYSSDD</sequence>
<gene>
    <name evidence="3 4" type="primary">LOC120252774</name>
</gene>
<evidence type="ECO:0000256" key="1">
    <source>
        <dbReference type="SAM" id="MobiDB-lite"/>
    </source>
</evidence>
<accession>A0AB40APK5</accession>
<evidence type="ECO:0000313" key="4">
    <source>
        <dbReference type="RefSeq" id="XP_039116858.1"/>
    </source>
</evidence>
<dbReference type="PANTHER" id="PTHR21277:SF44">
    <property type="entry name" value="TRANSCRIPTIONAL REGULATOR OF RNA POLII, SAGA, SUBUNIT"/>
    <property type="match status" value="1"/>
</dbReference>
<organism evidence="2 3">
    <name type="scientific">Dioscorea cayennensis subsp. rotundata</name>
    <name type="common">White Guinea yam</name>
    <name type="synonym">Dioscorea rotundata</name>
    <dbReference type="NCBI Taxonomy" id="55577"/>
    <lineage>
        <taxon>Eukaryota</taxon>
        <taxon>Viridiplantae</taxon>
        <taxon>Streptophyta</taxon>
        <taxon>Embryophyta</taxon>
        <taxon>Tracheophyta</taxon>
        <taxon>Spermatophyta</taxon>
        <taxon>Magnoliopsida</taxon>
        <taxon>Liliopsida</taxon>
        <taxon>Dioscoreales</taxon>
        <taxon>Dioscoreaceae</taxon>
        <taxon>Dioscorea</taxon>
    </lineage>
</organism>
<dbReference type="AlphaFoldDB" id="A0AB40APK5"/>